<feature type="transmembrane region" description="Helical" evidence="5">
    <location>
        <begin position="199"/>
        <end position="224"/>
    </location>
</feature>
<feature type="transmembrane region" description="Helical" evidence="5">
    <location>
        <begin position="45"/>
        <end position="64"/>
    </location>
</feature>
<feature type="transmembrane region" description="Helical" evidence="5">
    <location>
        <begin position="168"/>
        <end position="187"/>
    </location>
</feature>
<evidence type="ECO:0000313" key="6">
    <source>
        <dbReference type="EMBL" id="KAJ4360497.1"/>
    </source>
</evidence>
<reference evidence="6" key="1">
    <citation type="submission" date="2022-10" db="EMBL/GenBank/DDBJ databases">
        <title>Tapping the CABI collections for fungal endophytes: first genome assemblies for Collariella, Neodidymelliopsis, Ascochyta clinopodiicola, Didymella pomorum, Didymosphaeria variabile, Neocosmospora piperis and Neocucurbitaria cava.</title>
        <authorList>
            <person name="Hill R."/>
        </authorList>
    </citation>
    <scope>NUCLEOTIDE SEQUENCE</scope>
    <source>
        <strain evidence="6">IMI 356815</strain>
    </source>
</reference>
<feature type="transmembrane region" description="Helical" evidence="5">
    <location>
        <begin position="96"/>
        <end position="118"/>
    </location>
</feature>
<evidence type="ECO:0000256" key="4">
    <source>
        <dbReference type="ARBA" id="ARBA00023136"/>
    </source>
</evidence>
<dbReference type="GO" id="GO:0000324">
    <property type="term" value="C:fungal-type vacuole"/>
    <property type="evidence" value="ECO:0007669"/>
    <property type="project" value="TreeGrafter"/>
</dbReference>
<dbReference type="OrthoDB" id="4521223at2759"/>
<keyword evidence="3 5" id="KW-1133">Transmembrane helix</keyword>
<dbReference type="InterPro" id="IPR007568">
    <property type="entry name" value="RTA1"/>
</dbReference>
<dbReference type="Proteomes" id="UP001140513">
    <property type="component" value="Unassembled WGS sequence"/>
</dbReference>
<dbReference type="RefSeq" id="XP_056076699.1">
    <property type="nucleotide sequence ID" value="XM_056209877.1"/>
</dbReference>
<keyword evidence="4 5" id="KW-0472">Membrane</keyword>
<accession>A0A9W9CGC6</accession>
<dbReference type="GO" id="GO:0005886">
    <property type="term" value="C:plasma membrane"/>
    <property type="evidence" value="ECO:0007669"/>
    <property type="project" value="TreeGrafter"/>
</dbReference>
<gene>
    <name evidence="6" type="ORF">N0V89_001062</name>
</gene>
<evidence type="ECO:0000256" key="5">
    <source>
        <dbReference type="SAM" id="Phobius"/>
    </source>
</evidence>
<protein>
    <recommendedName>
        <fullName evidence="8">Parasitic phase-specific protein PSP-1</fullName>
    </recommendedName>
</protein>
<evidence type="ECO:0000256" key="3">
    <source>
        <dbReference type="ARBA" id="ARBA00022989"/>
    </source>
</evidence>
<proteinExistence type="predicted"/>
<dbReference type="EMBL" id="JAPEUX010000001">
    <property type="protein sequence ID" value="KAJ4360497.1"/>
    <property type="molecule type" value="Genomic_DNA"/>
</dbReference>
<name>A0A9W9CGC6_9PLEO</name>
<sequence length="247" mass="26849">MSTTVDAQWPPGEIWVNLIPFGPSANCTLTLCPVEWGVFGYRPSISANAALLAIFGVLLLLHTAQGVKYRAWGYMGCMVAGFNAFLMQIICITVAPVFYCAAVYVLLSQLIITADPVLSRLPPKLFYYVFIPADIICLVLQATGGALSATGATVSAVNTGVDVSKAGLILQVVVLVLFLSFFVDYLARYGRLHGRELLGTLRVFLGANFAAVVLILVRCIYRIVELKDGYFGPGFRHQWDFVALEGV</sequence>
<dbReference type="PANTHER" id="PTHR31465">
    <property type="entry name" value="PROTEIN RTA1-RELATED"/>
    <property type="match status" value="1"/>
</dbReference>
<dbReference type="Pfam" id="PF04479">
    <property type="entry name" value="RTA1"/>
    <property type="match status" value="1"/>
</dbReference>
<dbReference type="PANTHER" id="PTHR31465:SF9">
    <property type="entry name" value="SPHINGOID LONG-CHAIN BASE TRANSPORTER RSB1"/>
    <property type="match status" value="1"/>
</dbReference>
<evidence type="ECO:0000256" key="2">
    <source>
        <dbReference type="ARBA" id="ARBA00022692"/>
    </source>
</evidence>
<comment type="subcellular location">
    <subcellularLocation>
        <location evidence="1">Membrane</location>
        <topology evidence="1">Multi-pass membrane protein</topology>
    </subcellularLocation>
</comment>
<evidence type="ECO:0008006" key="8">
    <source>
        <dbReference type="Google" id="ProtNLM"/>
    </source>
</evidence>
<keyword evidence="2 5" id="KW-0812">Transmembrane</keyword>
<comment type="caution">
    <text evidence="6">The sequence shown here is derived from an EMBL/GenBank/DDBJ whole genome shotgun (WGS) entry which is preliminary data.</text>
</comment>
<evidence type="ECO:0000256" key="1">
    <source>
        <dbReference type="ARBA" id="ARBA00004141"/>
    </source>
</evidence>
<feature type="transmembrane region" description="Helical" evidence="5">
    <location>
        <begin position="125"/>
        <end position="148"/>
    </location>
</feature>
<evidence type="ECO:0000313" key="7">
    <source>
        <dbReference type="Proteomes" id="UP001140513"/>
    </source>
</evidence>
<keyword evidence="7" id="KW-1185">Reference proteome</keyword>
<organism evidence="6 7">
    <name type="scientific">Didymosphaeria variabile</name>
    <dbReference type="NCBI Taxonomy" id="1932322"/>
    <lineage>
        <taxon>Eukaryota</taxon>
        <taxon>Fungi</taxon>
        <taxon>Dikarya</taxon>
        <taxon>Ascomycota</taxon>
        <taxon>Pezizomycotina</taxon>
        <taxon>Dothideomycetes</taxon>
        <taxon>Pleosporomycetidae</taxon>
        <taxon>Pleosporales</taxon>
        <taxon>Massarineae</taxon>
        <taxon>Didymosphaeriaceae</taxon>
        <taxon>Didymosphaeria</taxon>
    </lineage>
</organism>
<dbReference type="GeneID" id="80904592"/>
<dbReference type="AlphaFoldDB" id="A0A9W9CGC6"/>